<dbReference type="InParanoid" id="A0A1J7J480"/>
<organism evidence="2 3">
    <name type="scientific">Coniochaeta ligniaria NRRL 30616</name>
    <dbReference type="NCBI Taxonomy" id="1408157"/>
    <lineage>
        <taxon>Eukaryota</taxon>
        <taxon>Fungi</taxon>
        <taxon>Dikarya</taxon>
        <taxon>Ascomycota</taxon>
        <taxon>Pezizomycotina</taxon>
        <taxon>Sordariomycetes</taxon>
        <taxon>Sordariomycetidae</taxon>
        <taxon>Coniochaetales</taxon>
        <taxon>Coniochaetaceae</taxon>
        <taxon>Coniochaeta</taxon>
    </lineage>
</organism>
<keyword evidence="3" id="KW-1185">Reference proteome</keyword>
<feature type="compositionally biased region" description="Low complexity" evidence="1">
    <location>
        <begin position="91"/>
        <end position="103"/>
    </location>
</feature>
<evidence type="ECO:0000313" key="3">
    <source>
        <dbReference type="Proteomes" id="UP000182658"/>
    </source>
</evidence>
<accession>A0A1J7J480</accession>
<dbReference type="AlphaFoldDB" id="A0A1J7J480"/>
<dbReference type="Proteomes" id="UP000182658">
    <property type="component" value="Unassembled WGS sequence"/>
</dbReference>
<reference evidence="2 3" key="1">
    <citation type="submission" date="2016-10" db="EMBL/GenBank/DDBJ databases">
        <title>Draft genome sequence of Coniochaeta ligniaria NRRL30616, a lignocellulolytic fungus for bioabatement of inhibitors in plant biomass hydrolysates.</title>
        <authorList>
            <consortium name="DOE Joint Genome Institute"/>
            <person name="Jimenez D.J."/>
            <person name="Hector R.E."/>
            <person name="Riley R."/>
            <person name="Sun H."/>
            <person name="Grigoriev I.V."/>
            <person name="Van Elsas J.D."/>
            <person name="Nichols N.N."/>
        </authorList>
    </citation>
    <scope>NUCLEOTIDE SEQUENCE [LARGE SCALE GENOMIC DNA]</scope>
    <source>
        <strain evidence="2 3">NRRL 30616</strain>
    </source>
</reference>
<evidence type="ECO:0000313" key="2">
    <source>
        <dbReference type="EMBL" id="OIW22322.1"/>
    </source>
</evidence>
<dbReference type="EMBL" id="KV875121">
    <property type="protein sequence ID" value="OIW22322.1"/>
    <property type="molecule type" value="Genomic_DNA"/>
</dbReference>
<gene>
    <name evidence="2" type="ORF">CONLIGDRAFT_225238</name>
</gene>
<proteinExistence type="predicted"/>
<feature type="region of interest" description="Disordered" evidence="1">
    <location>
        <begin position="1"/>
        <end position="20"/>
    </location>
</feature>
<sequence>MQHAIVQQTRPRWRTSPPISRQALQAKVTSQRAEIQPYTPGRPRFNLAIIRCLDESVTSLQPGVGMDDGGRWFLKALRKSRLRDLTPNPSPLTGRSSSSSPSLALSASTPCLPHLWETMSPRILSAAMVRLLALVTLGLQNRTIFAVIIRVANNCLNKSCSHVEFGRPLHEYTTGVPSSRSFVSPHDWVRMP</sequence>
<evidence type="ECO:0000256" key="1">
    <source>
        <dbReference type="SAM" id="MobiDB-lite"/>
    </source>
</evidence>
<protein>
    <submittedName>
        <fullName evidence="2">Uncharacterized protein</fullName>
    </submittedName>
</protein>
<name>A0A1J7J480_9PEZI</name>
<feature type="compositionally biased region" description="Polar residues" evidence="1">
    <location>
        <begin position="1"/>
        <end position="10"/>
    </location>
</feature>
<feature type="region of interest" description="Disordered" evidence="1">
    <location>
        <begin position="84"/>
        <end position="103"/>
    </location>
</feature>